<dbReference type="RefSeq" id="WP_110276553.1">
    <property type="nucleotide sequence ID" value="NZ_QJJG01000021.1"/>
</dbReference>
<accession>A0A318FDG1</accession>
<dbReference type="SUPFAM" id="SSF53850">
    <property type="entry name" value="Periplasmic binding protein-like II"/>
    <property type="match status" value="1"/>
</dbReference>
<dbReference type="InterPro" id="IPR005119">
    <property type="entry name" value="LysR_subst-bd"/>
</dbReference>
<dbReference type="Gene3D" id="3.40.190.10">
    <property type="entry name" value="Periplasmic binding protein-like II"/>
    <property type="match status" value="2"/>
</dbReference>
<evidence type="ECO:0000313" key="7">
    <source>
        <dbReference type="Proteomes" id="UP000247485"/>
    </source>
</evidence>
<dbReference type="InterPro" id="IPR036388">
    <property type="entry name" value="WH-like_DNA-bd_sf"/>
</dbReference>
<gene>
    <name evidence="6" type="ORF">DET57_12180</name>
</gene>
<dbReference type="Pfam" id="PF03466">
    <property type="entry name" value="LysR_substrate"/>
    <property type="match status" value="1"/>
</dbReference>
<dbReference type="Gene3D" id="1.10.10.10">
    <property type="entry name" value="Winged helix-like DNA-binding domain superfamily/Winged helix DNA-binding domain"/>
    <property type="match status" value="1"/>
</dbReference>
<dbReference type="GO" id="GO:0003700">
    <property type="term" value="F:DNA-binding transcription factor activity"/>
    <property type="evidence" value="ECO:0007669"/>
    <property type="project" value="InterPro"/>
</dbReference>
<dbReference type="PROSITE" id="PS50931">
    <property type="entry name" value="HTH_LYSR"/>
    <property type="match status" value="1"/>
</dbReference>
<dbReference type="InterPro" id="IPR000847">
    <property type="entry name" value="LysR_HTH_N"/>
</dbReference>
<dbReference type="InterPro" id="IPR036390">
    <property type="entry name" value="WH_DNA-bd_sf"/>
</dbReference>
<comment type="similarity">
    <text evidence="1">Belongs to the LysR transcriptional regulatory family.</text>
</comment>
<evidence type="ECO:0000256" key="1">
    <source>
        <dbReference type="ARBA" id="ARBA00009437"/>
    </source>
</evidence>
<keyword evidence="4" id="KW-0804">Transcription</keyword>
<dbReference type="SUPFAM" id="SSF46785">
    <property type="entry name" value="Winged helix' DNA-binding domain"/>
    <property type="match status" value="1"/>
</dbReference>
<keyword evidence="2" id="KW-0805">Transcription regulation</keyword>
<keyword evidence="3 6" id="KW-0238">DNA-binding</keyword>
<comment type="caution">
    <text evidence="6">The sequence shown here is derived from an EMBL/GenBank/DDBJ whole genome shotgun (WGS) entry which is preliminary data.</text>
</comment>
<feature type="domain" description="HTH lysR-type" evidence="5">
    <location>
        <begin position="16"/>
        <end position="73"/>
    </location>
</feature>
<name>A0A318FDG1_KLEOX</name>
<dbReference type="PANTHER" id="PTHR30118:SF10">
    <property type="entry name" value="LYSR FAMILY TRANSCRIPTIONAL REGULATOR"/>
    <property type="match status" value="1"/>
</dbReference>
<organism evidence="6 7">
    <name type="scientific">Klebsiella oxytoca</name>
    <dbReference type="NCBI Taxonomy" id="571"/>
    <lineage>
        <taxon>Bacteria</taxon>
        <taxon>Pseudomonadati</taxon>
        <taxon>Pseudomonadota</taxon>
        <taxon>Gammaproteobacteria</taxon>
        <taxon>Enterobacterales</taxon>
        <taxon>Enterobacteriaceae</taxon>
        <taxon>Klebsiella/Raoultella group</taxon>
        <taxon>Klebsiella</taxon>
    </lineage>
</organism>
<evidence type="ECO:0000256" key="3">
    <source>
        <dbReference type="ARBA" id="ARBA00023125"/>
    </source>
</evidence>
<evidence type="ECO:0000259" key="5">
    <source>
        <dbReference type="PROSITE" id="PS50931"/>
    </source>
</evidence>
<proteinExistence type="inferred from homology"/>
<reference evidence="6 7" key="1">
    <citation type="submission" date="2018-05" db="EMBL/GenBank/DDBJ databases">
        <title>Freshwater and sediment microbial communities from various areas in North America, analyzing microbe dynamics in response to fracking.</title>
        <authorList>
            <person name="Lamendella R."/>
        </authorList>
    </citation>
    <scope>NUCLEOTIDE SEQUENCE [LARGE SCALE GENOMIC DNA]</scope>
    <source>
        <strain evidence="6 7">67</strain>
    </source>
</reference>
<evidence type="ECO:0000313" key="6">
    <source>
        <dbReference type="EMBL" id="PXW39032.1"/>
    </source>
</evidence>
<evidence type="ECO:0000256" key="4">
    <source>
        <dbReference type="ARBA" id="ARBA00023163"/>
    </source>
</evidence>
<dbReference type="GO" id="GO:0003677">
    <property type="term" value="F:DNA binding"/>
    <property type="evidence" value="ECO:0007669"/>
    <property type="project" value="UniProtKB-KW"/>
</dbReference>
<dbReference type="InterPro" id="IPR050389">
    <property type="entry name" value="LysR-type_TF"/>
</dbReference>
<evidence type="ECO:0000256" key="2">
    <source>
        <dbReference type="ARBA" id="ARBA00023015"/>
    </source>
</evidence>
<dbReference type="Proteomes" id="UP000247485">
    <property type="component" value="Unassembled WGS sequence"/>
</dbReference>
<dbReference type="AlphaFoldDB" id="A0A318FDG1"/>
<dbReference type="Pfam" id="PF00126">
    <property type="entry name" value="HTH_1"/>
    <property type="match status" value="1"/>
</dbReference>
<dbReference type="PANTHER" id="PTHR30118">
    <property type="entry name" value="HTH-TYPE TRANSCRIPTIONAL REGULATOR LEUO-RELATED"/>
    <property type="match status" value="1"/>
</dbReference>
<dbReference type="EMBL" id="QJJG01000021">
    <property type="protein sequence ID" value="PXW39032.1"/>
    <property type="molecule type" value="Genomic_DNA"/>
</dbReference>
<protein>
    <submittedName>
        <fullName evidence="6">DNA-binding transcriptional LysR family regulator</fullName>
    </submittedName>
</protein>
<sequence length="315" mass="36080">MKNDEPKEHLKILASFDFNLIEIFELLYAYENASVVAKILNRTPSAISQSLTKLRNHFSDPLFIKGKGGLLKTAMAKNIHEIIGFRYVNMLNDLHELSGSTNRSKINICCSPYSSIRVMPLITQIIREHNLDFIIINSSADQNELNIADELSDYQVDFIFDLSPTHEANVINTVISEEPFYWVCSKNHPRIADQLTPEMFRTEHFAVYNSNSPLVKEGQNTIRATMGERIVRLKTPSIFTMAAILEQSDLVSLVPVWFYHKFGETFSLKKLSAQHEAPKAQLHMTVRRSTLNNKAIKCIYNEIIARFEQENEKSI</sequence>